<evidence type="ECO:0000256" key="2">
    <source>
        <dbReference type="SAM" id="Phobius"/>
    </source>
</evidence>
<evidence type="ECO:0000256" key="1">
    <source>
        <dbReference type="SAM" id="MobiDB-lite"/>
    </source>
</evidence>
<feature type="transmembrane region" description="Helical" evidence="2">
    <location>
        <begin position="139"/>
        <end position="161"/>
    </location>
</feature>
<sequence length="244" mass="27018">MGRYKPHLFPATAEITCFVQSRRSVAIVIIPLRDKADGRQTKTRIPGKARKGTNVRIRMMDTAVAVVSGILNSIRGSVKFIFTIIAAILSLVYAICSSPVRLAIALLSWITFPFRYTASLTWEACTDITRWFFDEFEVVINYLILAVVLGSCLALVARGFVYAANSIFNAARDVDRVSKEDVRRIRDEDTPPTSPAASDFDLPRFTHKGEDTISPYHRRTGTGKPRAAPGPLLGQAIHEEDSSS</sequence>
<gene>
    <name evidence="3" type="ORF">QBC34DRAFT_394546</name>
</gene>
<proteinExistence type="predicted"/>
<evidence type="ECO:0000313" key="3">
    <source>
        <dbReference type="EMBL" id="KAK4453621.1"/>
    </source>
</evidence>
<keyword evidence="4" id="KW-1185">Reference proteome</keyword>
<evidence type="ECO:0000313" key="4">
    <source>
        <dbReference type="Proteomes" id="UP001321760"/>
    </source>
</evidence>
<accession>A0AAV9H3X3</accession>
<comment type="caution">
    <text evidence="3">The sequence shown here is derived from an EMBL/GenBank/DDBJ whole genome shotgun (WGS) entry which is preliminary data.</text>
</comment>
<protein>
    <submittedName>
        <fullName evidence="3">Uncharacterized protein</fullName>
    </submittedName>
</protein>
<reference evidence="3" key="1">
    <citation type="journal article" date="2023" name="Mol. Phylogenet. Evol.">
        <title>Genome-scale phylogeny and comparative genomics of the fungal order Sordariales.</title>
        <authorList>
            <person name="Hensen N."/>
            <person name="Bonometti L."/>
            <person name="Westerberg I."/>
            <person name="Brannstrom I.O."/>
            <person name="Guillou S."/>
            <person name="Cros-Aarteil S."/>
            <person name="Calhoun S."/>
            <person name="Haridas S."/>
            <person name="Kuo A."/>
            <person name="Mondo S."/>
            <person name="Pangilinan J."/>
            <person name="Riley R."/>
            <person name="LaButti K."/>
            <person name="Andreopoulos B."/>
            <person name="Lipzen A."/>
            <person name="Chen C."/>
            <person name="Yan M."/>
            <person name="Daum C."/>
            <person name="Ng V."/>
            <person name="Clum A."/>
            <person name="Steindorff A."/>
            <person name="Ohm R.A."/>
            <person name="Martin F."/>
            <person name="Silar P."/>
            <person name="Natvig D.O."/>
            <person name="Lalanne C."/>
            <person name="Gautier V."/>
            <person name="Ament-Velasquez S.L."/>
            <person name="Kruys A."/>
            <person name="Hutchinson M.I."/>
            <person name="Powell A.J."/>
            <person name="Barry K."/>
            <person name="Miller A.N."/>
            <person name="Grigoriev I.V."/>
            <person name="Debuchy R."/>
            <person name="Gladieux P."/>
            <person name="Hiltunen Thoren M."/>
            <person name="Johannesson H."/>
        </authorList>
    </citation>
    <scope>NUCLEOTIDE SEQUENCE</scope>
    <source>
        <strain evidence="3">PSN243</strain>
    </source>
</reference>
<feature type="transmembrane region" description="Helical" evidence="2">
    <location>
        <begin position="80"/>
        <end position="110"/>
    </location>
</feature>
<dbReference type="Proteomes" id="UP001321760">
    <property type="component" value="Unassembled WGS sequence"/>
</dbReference>
<dbReference type="AlphaFoldDB" id="A0AAV9H3X3"/>
<feature type="region of interest" description="Disordered" evidence="1">
    <location>
        <begin position="182"/>
        <end position="244"/>
    </location>
</feature>
<name>A0AAV9H3X3_9PEZI</name>
<keyword evidence="2" id="KW-0812">Transmembrane</keyword>
<feature type="compositionally biased region" description="Basic and acidic residues" evidence="1">
    <location>
        <begin position="201"/>
        <end position="211"/>
    </location>
</feature>
<keyword evidence="2" id="KW-0472">Membrane</keyword>
<dbReference type="EMBL" id="MU865919">
    <property type="protein sequence ID" value="KAK4453621.1"/>
    <property type="molecule type" value="Genomic_DNA"/>
</dbReference>
<keyword evidence="2" id="KW-1133">Transmembrane helix</keyword>
<organism evidence="3 4">
    <name type="scientific">Podospora aff. communis PSN243</name>
    <dbReference type="NCBI Taxonomy" id="3040156"/>
    <lineage>
        <taxon>Eukaryota</taxon>
        <taxon>Fungi</taxon>
        <taxon>Dikarya</taxon>
        <taxon>Ascomycota</taxon>
        <taxon>Pezizomycotina</taxon>
        <taxon>Sordariomycetes</taxon>
        <taxon>Sordariomycetidae</taxon>
        <taxon>Sordariales</taxon>
        <taxon>Podosporaceae</taxon>
        <taxon>Podospora</taxon>
    </lineage>
</organism>
<reference evidence="3" key="2">
    <citation type="submission" date="2023-05" db="EMBL/GenBank/DDBJ databases">
        <authorList>
            <consortium name="Lawrence Berkeley National Laboratory"/>
            <person name="Steindorff A."/>
            <person name="Hensen N."/>
            <person name="Bonometti L."/>
            <person name="Westerberg I."/>
            <person name="Brannstrom I.O."/>
            <person name="Guillou S."/>
            <person name="Cros-Aarteil S."/>
            <person name="Calhoun S."/>
            <person name="Haridas S."/>
            <person name="Kuo A."/>
            <person name="Mondo S."/>
            <person name="Pangilinan J."/>
            <person name="Riley R."/>
            <person name="Labutti K."/>
            <person name="Andreopoulos B."/>
            <person name="Lipzen A."/>
            <person name="Chen C."/>
            <person name="Yanf M."/>
            <person name="Daum C."/>
            <person name="Ng V."/>
            <person name="Clum A."/>
            <person name="Ohm R."/>
            <person name="Martin F."/>
            <person name="Silar P."/>
            <person name="Natvig D."/>
            <person name="Lalanne C."/>
            <person name="Gautier V."/>
            <person name="Ament-Velasquez S.L."/>
            <person name="Kruys A."/>
            <person name="Hutchinson M.I."/>
            <person name="Powell A.J."/>
            <person name="Barry K."/>
            <person name="Miller A.N."/>
            <person name="Grigoriev I.V."/>
            <person name="Debuchy R."/>
            <person name="Gladieux P."/>
            <person name="Thoren M.H."/>
            <person name="Johannesson H."/>
        </authorList>
    </citation>
    <scope>NUCLEOTIDE SEQUENCE</scope>
    <source>
        <strain evidence="3">PSN243</strain>
    </source>
</reference>